<dbReference type="PROSITE" id="PS51257">
    <property type="entry name" value="PROKAR_LIPOPROTEIN"/>
    <property type="match status" value="1"/>
</dbReference>
<evidence type="ECO:0000256" key="1">
    <source>
        <dbReference type="ARBA" id="ARBA00022448"/>
    </source>
</evidence>
<evidence type="ECO:0000256" key="4">
    <source>
        <dbReference type="ARBA" id="ARBA00022982"/>
    </source>
</evidence>
<reference evidence="9" key="1">
    <citation type="journal article" date="2019" name="Int. J. Syst. Evol. Microbiol.">
        <title>The Global Catalogue of Microorganisms (GCM) 10K type strain sequencing project: providing services to taxonomists for standard genome sequencing and annotation.</title>
        <authorList>
            <consortium name="The Broad Institute Genomics Platform"/>
            <consortium name="The Broad Institute Genome Sequencing Center for Infectious Disease"/>
            <person name="Wu L."/>
            <person name="Ma J."/>
        </authorList>
    </citation>
    <scope>NUCLEOTIDE SEQUENCE [LARGE SCALE GENOMIC DNA]</scope>
    <source>
        <strain evidence="9">KCTC 52204</strain>
    </source>
</reference>
<evidence type="ECO:0000256" key="3">
    <source>
        <dbReference type="ARBA" id="ARBA00022723"/>
    </source>
</evidence>
<dbReference type="EMBL" id="JBHULG010000001">
    <property type="protein sequence ID" value="MFD2544700.1"/>
    <property type="molecule type" value="Genomic_DNA"/>
</dbReference>
<evidence type="ECO:0000256" key="6">
    <source>
        <dbReference type="PROSITE-ProRule" id="PRU00433"/>
    </source>
</evidence>
<keyword evidence="9" id="KW-1185">Reference proteome</keyword>
<feature type="domain" description="Cytochrome c" evidence="7">
    <location>
        <begin position="51"/>
        <end position="136"/>
    </location>
</feature>
<evidence type="ECO:0000256" key="5">
    <source>
        <dbReference type="ARBA" id="ARBA00023004"/>
    </source>
</evidence>
<dbReference type="Pfam" id="PF00034">
    <property type="entry name" value="Cytochrom_C"/>
    <property type="match status" value="1"/>
</dbReference>
<sequence>MKKALILGLAISLAISCSKSESSSIPDHNDITVTSTPEPVVKKDSIGDLTKNIDEGKALIEGADCLTCHKSEEKLIGPSYLDIAGKYENNPANVDLLAEKIIAGGSGVWGSIPMSAHPGMSKENAKKMVTYILSLKN</sequence>
<dbReference type="PRINTS" id="PR00606">
    <property type="entry name" value="CYTCHROMECID"/>
</dbReference>
<evidence type="ECO:0000313" key="8">
    <source>
        <dbReference type="EMBL" id="MFD2544700.1"/>
    </source>
</evidence>
<comment type="caution">
    <text evidence="8">The sequence shown here is derived from an EMBL/GenBank/DDBJ whole genome shotgun (WGS) entry which is preliminary data.</text>
</comment>
<dbReference type="RefSeq" id="WP_255927977.1">
    <property type="nucleotide sequence ID" value="NZ_JANFQP010000001.1"/>
</dbReference>
<proteinExistence type="predicted"/>
<dbReference type="InterPro" id="IPR002324">
    <property type="entry name" value="Cyt_c_ID"/>
</dbReference>
<organism evidence="8 9">
    <name type="scientific">Kaistella montana</name>
    <dbReference type="NCBI Taxonomy" id="1849733"/>
    <lineage>
        <taxon>Bacteria</taxon>
        <taxon>Pseudomonadati</taxon>
        <taxon>Bacteroidota</taxon>
        <taxon>Flavobacteriia</taxon>
        <taxon>Flavobacteriales</taxon>
        <taxon>Weeksellaceae</taxon>
        <taxon>Chryseobacterium group</taxon>
        <taxon>Kaistella</taxon>
    </lineage>
</organism>
<dbReference type="Proteomes" id="UP001597394">
    <property type="component" value="Unassembled WGS sequence"/>
</dbReference>
<dbReference type="PROSITE" id="PS51007">
    <property type="entry name" value="CYTC"/>
    <property type="match status" value="1"/>
</dbReference>
<keyword evidence="4" id="KW-0249">Electron transport</keyword>
<dbReference type="SUPFAM" id="SSF46626">
    <property type="entry name" value="Cytochrome c"/>
    <property type="match status" value="1"/>
</dbReference>
<keyword evidence="2 6" id="KW-0349">Heme</keyword>
<evidence type="ECO:0000313" key="9">
    <source>
        <dbReference type="Proteomes" id="UP001597394"/>
    </source>
</evidence>
<dbReference type="InterPro" id="IPR036909">
    <property type="entry name" value="Cyt_c-like_dom_sf"/>
</dbReference>
<gene>
    <name evidence="8" type="ORF">ACFSO8_04415</name>
</gene>
<keyword evidence="5 6" id="KW-0408">Iron</keyword>
<name>A0ABW5K9U2_9FLAO</name>
<protein>
    <submittedName>
        <fullName evidence="8">C-type cytochrome</fullName>
    </submittedName>
</protein>
<dbReference type="Gene3D" id="1.10.760.10">
    <property type="entry name" value="Cytochrome c-like domain"/>
    <property type="match status" value="1"/>
</dbReference>
<keyword evidence="1" id="KW-0813">Transport</keyword>
<keyword evidence="3 6" id="KW-0479">Metal-binding</keyword>
<accession>A0ABW5K9U2</accession>
<evidence type="ECO:0000256" key="2">
    <source>
        <dbReference type="ARBA" id="ARBA00022617"/>
    </source>
</evidence>
<dbReference type="InterPro" id="IPR009056">
    <property type="entry name" value="Cyt_c-like_dom"/>
</dbReference>
<evidence type="ECO:0000259" key="7">
    <source>
        <dbReference type="PROSITE" id="PS51007"/>
    </source>
</evidence>